<dbReference type="Proteomes" id="UP001305779">
    <property type="component" value="Unassembled WGS sequence"/>
</dbReference>
<reference evidence="17 18" key="1">
    <citation type="journal article" date="2023" name="G3 (Bethesda)">
        <title>A chromosome-level genome assembly of Zasmidium syzygii isolated from banana leaves.</title>
        <authorList>
            <person name="van Westerhoven A.C."/>
            <person name="Mehrabi R."/>
            <person name="Talebi R."/>
            <person name="Steentjes M.B.F."/>
            <person name="Corcolon B."/>
            <person name="Chong P.A."/>
            <person name="Kema G.H.J."/>
            <person name="Seidl M.F."/>
        </authorList>
    </citation>
    <scope>NUCLEOTIDE SEQUENCE [LARGE SCALE GENOMIC DNA]</scope>
    <source>
        <strain evidence="17 18">P124</strain>
    </source>
</reference>
<evidence type="ECO:0000256" key="6">
    <source>
        <dbReference type="ARBA" id="ARBA00022729"/>
    </source>
</evidence>
<evidence type="ECO:0000256" key="9">
    <source>
        <dbReference type="ARBA" id="ARBA00023157"/>
    </source>
</evidence>
<evidence type="ECO:0000256" key="14">
    <source>
        <dbReference type="SAM" id="MobiDB-lite"/>
    </source>
</evidence>
<dbReference type="Gene3D" id="2.60.40.10">
    <property type="entry name" value="Immunoglobulins"/>
    <property type="match status" value="1"/>
</dbReference>
<feature type="chain" id="PRO_5046970982" description="alpha-amylase" evidence="15">
    <location>
        <begin position="16"/>
        <end position="817"/>
    </location>
</feature>
<gene>
    <name evidence="17" type="ORF">PRZ48_008443</name>
</gene>
<evidence type="ECO:0000256" key="8">
    <source>
        <dbReference type="ARBA" id="ARBA00022837"/>
    </source>
</evidence>
<evidence type="ECO:0000256" key="4">
    <source>
        <dbReference type="ARBA" id="ARBA00012595"/>
    </source>
</evidence>
<feature type="domain" description="CBM20" evidence="16">
    <location>
        <begin position="711"/>
        <end position="817"/>
    </location>
</feature>
<dbReference type="InterPro" id="IPR034836">
    <property type="entry name" value="CBM20_glucoamylase"/>
</dbReference>
<keyword evidence="7" id="KW-0378">Hydrolase</keyword>
<dbReference type="SUPFAM" id="SSF51011">
    <property type="entry name" value="Glycosyl hydrolase domain"/>
    <property type="match status" value="1"/>
</dbReference>
<comment type="cofactor">
    <cofactor evidence="2">
        <name>Ca(2+)</name>
        <dbReference type="ChEBI" id="CHEBI:29108"/>
    </cofactor>
</comment>
<protein>
    <recommendedName>
        <fullName evidence="4">alpha-amylase</fullName>
        <ecNumber evidence="4">3.2.1.1</ecNumber>
    </recommendedName>
</protein>
<comment type="similarity">
    <text evidence="3">Belongs to the glycosyl hydrolase 13 family.</text>
</comment>
<feature type="compositionally biased region" description="Low complexity" evidence="14">
    <location>
        <begin position="571"/>
        <end position="594"/>
    </location>
</feature>
<evidence type="ECO:0000313" key="18">
    <source>
        <dbReference type="Proteomes" id="UP001305779"/>
    </source>
</evidence>
<dbReference type="SUPFAM" id="SSF49452">
    <property type="entry name" value="Starch-binding domain-like"/>
    <property type="match status" value="1"/>
</dbReference>
<dbReference type="InterPro" id="IPR015340">
    <property type="entry name" value="A_amylase_C_dom"/>
</dbReference>
<keyword evidence="9" id="KW-1015">Disulfide bond</keyword>
<evidence type="ECO:0000256" key="5">
    <source>
        <dbReference type="ARBA" id="ARBA00022723"/>
    </source>
</evidence>
<keyword evidence="6 15" id="KW-0732">Signal</keyword>
<dbReference type="InterPro" id="IPR017853">
    <property type="entry name" value="GH"/>
</dbReference>
<keyword evidence="13" id="KW-0624">Polysaccharide degradation</keyword>
<keyword evidence="8" id="KW-0106">Calcium</keyword>
<evidence type="ECO:0000256" key="1">
    <source>
        <dbReference type="ARBA" id="ARBA00000548"/>
    </source>
</evidence>
<comment type="catalytic activity">
    <reaction evidence="1">
        <text>Endohydrolysis of (1-&gt;4)-alpha-D-glucosidic linkages in polysaccharides containing three or more (1-&gt;4)-alpha-linked D-glucose units.</text>
        <dbReference type="EC" id="3.2.1.1"/>
    </reaction>
</comment>
<feature type="signal peptide" evidence="15">
    <location>
        <begin position="1"/>
        <end position="15"/>
    </location>
</feature>
<dbReference type="InterPro" id="IPR013783">
    <property type="entry name" value="Ig-like_fold"/>
</dbReference>
<keyword evidence="18" id="KW-1185">Reference proteome</keyword>
<keyword evidence="5" id="KW-0479">Metal-binding</keyword>
<dbReference type="PROSITE" id="PS51166">
    <property type="entry name" value="CBM20"/>
    <property type="match status" value="1"/>
</dbReference>
<dbReference type="EC" id="3.2.1.1" evidence="4"/>
<evidence type="ECO:0000256" key="7">
    <source>
        <dbReference type="ARBA" id="ARBA00022801"/>
    </source>
</evidence>
<dbReference type="PANTHER" id="PTHR10357">
    <property type="entry name" value="ALPHA-AMYLASE FAMILY MEMBER"/>
    <property type="match status" value="1"/>
</dbReference>
<evidence type="ECO:0000259" key="16">
    <source>
        <dbReference type="PROSITE" id="PS51166"/>
    </source>
</evidence>
<dbReference type="InterPro" id="IPR006047">
    <property type="entry name" value="GH13_cat_dom"/>
</dbReference>
<dbReference type="InterPro" id="IPR002044">
    <property type="entry name" value="CBM20"/>
</dbReference>
<dbReference type="Gene3D" id="2.60.40.1180">
    <property type="entry name" value="Golgi alpha-mannosidase II"/>
    <property type="match status" value="1"/>
</dbReference>
<dbReference type="Pfam" id="PF09260">
    <property type="entry name" value="A_amylase_dom_C"/>
    <property type="match status" value="1"/>
</dbReference>
<keyword evidence="10" id="KW-0325">Glycoprotein</keyword>
<comment type="caution">
    <text evidence="17">The sequence shown here is derived from an EMBL/GenBank/DDBJ whole genome shotgun (WGS) entry which is preliminary data.</text>
</comment>
<evidence type="ECO:0000256" key="10">
    <source>
        <dbReference type="ARBA" id="ARBA00023180"/>
    </source>
</evidence>
<sequence length="817" mass="86524">MLSFVLALLVGAAAGLTPAQWRSQSVYQVITDRFATTSGSTTAPCNWGSYCGGTWQGLINKLDYIKGMGFTAVWISPVIKNIAGGTPYGDPYHGYWPQDMYSLNSAFGTPADLKALSTALHSRGMYLMVDTVANHMAYNGAPANVKWANLKPFDDPKYYHPYCPMDHGNMTAVRECWVGDTVVSLPDLKTEDKAVQTMFNEWIPQLVANYSIDGLRLDSAMQVNQDFWPSFISASGVYAIGEVFDGNPNTFCTYQNYMPGMLNYAAYFWSLRAFQSTTSTMSELANNLKWLNATCKDTTLLGNFMENHDIPRFASITNDTGLTKNAMAFTLLNDGLPIIYYGQEQGFSGATDPYNREPLWTSGYNTKAPMYTHIAKLNAARSLAIARDSTYVTSKSNVIYSDDKTLVTRKGALASPLISVFTNAGAGKSSSISISSKVTGFAASTKFTDLLTCTMVATDSSGNLAIDIADGAPRAFYLTSLLKGSDPCASTNTGGTTSVTSPSSTAVSSTSSAAKTTTTSIPSSSTTASSTIASPSTSRTTSPSSTTLASSTTPSTPATVRTTGRLVETDSSVSSAALPTPTTTVVSTSTKSTTSSASAAATGKAVSCPVSNSTTYTSNGKDFLIECGIDHAGGDLSMVYVNNLKQCIDTCATTTGCVDVSLSGAACYLKSSVGKEVYNAVQGARLLVPTAVTSTSSSSAARTSSMTTSSCTPSPTVAVSFLHNVTTAWLESIKLIGSIAELGNWNTSQAVTMSAAGYTADNPIWNTTVKLVAGTYFEYKFVKVDGSGGVKWEVDPNRNYTVPRACKGTAVVESTWQ</sequence>
<keyword evidence="11" id="KW-0119">Carbohydrate metabolism</keyword>
<feature type="region of interest" description="Disordered" evidence="14">
    <location>
        <begin position="489"/>
        <end position="594"/>
    </location>
</feature>
<evidence type="ECO:0000256" key="11">
    <source>
        <dbReference type="ARBA" id="ARBA00023277"/>
    </source>
</evidence>
<evidence type="ECO:0000256" key="12">
    <source>
        <dbReference type="ARBA" id="ARBA00023295"/>
    </source>
</evidence>
<keyword evidence="12" id="KW-0326">Glycosidase</keyword>
<dbReference type="InterPro" id="IPR013784">
    <property type="entry name" value="Carb-bd-like_fold"/>
</dbReference>
<evidence type="ECO:0000256" key="13">
    <source>
        <dbReference type="ARBA" id="ARBA00023326"/>
    </source>
</evidence>
<dbReference type="Pfam" id="PF00128">
    <property type="entry name" value="Alpha-amylase"/>
    <property type="match status" value="1"/>
</dbReference>
<evidence type="ECO:0000256" key="15">
    <source>
        <dbReference type="SAM" id="SignalP"/>
    </source>
</evidence>
<evidence type="ECO:0000256" key="3">
    <source>
        <dbReference type="ARBA" id="ARBA00008061"/>
    </source>
</evidence>
<dbReference type="Pfam" id="PF00686">
    <property type="entry name" value="CBM_20"/>
    <property type="match status" value="1"/>
</dbReference>
<dbReference type="PANTHER" id="PTHR10357:SF215">
    <property type="entry name" value="ALPHA-AMYLASE 1"/>
    <property type="match status" value="1"/>
</dbReference>
<proteinExistence type="inferred from homology"/>
<dbReference type="CDD" id="cd05811">
    <property type="entry name" value="CBM20_glucoamylase"/>
    <property type="match status" value="1"/>
</dbReference>
<dbReference type="CDD" id="cd11319">
    <property type="entry name" value="AmyAc_euk_AmyA"/>
    <property type="match status" value="1"/>
</dbReference>
<dbReference type="Gene3D" id="3.20.20.80">
    <property type="entry name" value="Glycosidases"/>
    <property type="match status" value="1"/>
</dbReference>
<dbReference type="InterPro" id="IPR013780">
    <property type="entry name" value="Glyco_hydro_b"/>
</dbReference>
<dbReference type="SMART" id="SM01065">
    <property type="entry name" value="CBM_2"/>
    <property type="match status" value="1"/>
</dbReference>
<name>A0ABR0EFG2_ZASCE</name>
<evidence type="ECO:0000256" key="2">
    <source>
        <dbReference type="ARBA" id="ARBA00001913"/>
    </source>
</evidence>
<dbReference type="SUPFAM" id="SSF51445">
    <property type="entry name" value="(Trans)glycosidases"/>
    <property type="match status" value="1"/>
</dbReference>
<evidence type="ECO:0000313" key="17">
    <source>
        <dbReference type="EMBL" id="KAK4500254.1"/>
    </source>
</evidence>
<dbReference type="SMART" id="SM00642">
    <property type="entry name" value="Aamy"/>
    <property type="match status" value="1"/>
</dbReference>
<feature type="compositionally biased region" description="Low complexity" evidence="14">
    <location>
        <begin position="489"/>
        <end position="563"/>
    </location>
</feature>
<accession>A0ABR0EFG2</accession>
<dbReference type="EMBL" id="JAXOVC010000006">
    <property type="protein sequence ID" value="KAK4500254.1"/>
    <property type="molecule type" value="Genomic_DNA"/>
</dbReference>
<organism evidence="17 18">
    <name type="scientific">Zasmidium cellare</name>
    <name type="common">Wine cellar mold</name>
    <name type="synonym">Racodium cellare</name>
    <dbReference type="NCBI Taxonomy" id="395010"/>
    <lineage>
        <taxon>Eukaryota</taxon>
        <taxon>Fungi</taxon>
        <taxon>Dikarya</taxon>
        <taxon>Ascomycota</taxon>
        <taxon>Pezizomycotina</taxon>
        <taxon>Dothideomycetes</taxon>
        <taxon>Dothideomycetidae</taxon>
        <taxon>Mycosphaerellales</taxon>
        <taxon>Mycosphaerellaceae</taxon>
        <taxon>Zasmidium</taxon>
    </lineage>
</organism>